<organism evidence="1 2">
    <name type="scientific">Sphingobium baderi LL03</name>
    <dbReference type="NCBI Taxonomy" id="1114964"/>
    <lineage>
        <taxon>Bacteria</taxon>
        <taxon>Pseudomonadati</taxon>
        <taxon>Pseudomonadota</taxon>
        <taxon>Alphaproteobacteria</taxon>
        <taxon>Sphingomonadales</taxon>
        <taxon>Sphingomonadaceae</taxon>
        <taxon>Sphingobium</taxon>
    </lineage>
</organism>
<evidence type="ECO:0000313" key="2">
    <source>
        <dbReference type="Proteomes" id="UP000015524"/>
    </source>
</evidence>
<sequence>MSTKPTIHGRRSSFSASKALDRIAEDLSAIKREDGLTWGDIGRVLGKGEDQASKYGSGLAEMSVTSFLLASREWNGRFANGVLSLIGMKLVEVGGDMSSDSEKLSRILKLAHLISAALTDMETPGTVDDDELAQIGAEALDEATRAIDALRARLATTPALSVVGGR</sequence>
<name>T0G896_9SPHN</name>
<dbReference type="Proteomes" id="UP000015524">
    <property type="component" value="Unassembled WGS sequence"/>
</dbReference>
<dbReference type="AlphaFoldDB" id="T0G896"/>
<accession>T0G896</accession>
<dbReference type="EMBL" id="ATIB01000088">
    <property type="protein sequence ID" value="EQA96831.1"/>
    <property type="molecule type" value="Genomic_DNA"/>
</dbReference>
<dbReference type="PATRIC" id="fig|1114964.3.peg.4389"/>
<gene>
    <name evidence="1" type="ORF">L485_22375</name>
</gene>
<dbReference type="eggNOG" id="ENOG5031C3R">
    <property type="taxonomic scope" value="Bacteria"/>
</dbReference>
<keyword evidence="2" id="KW-1185">Reference proteome</keyword>
<protein>
    <submittedName>
        <fullName evidence="1">Uncharacterized protein</fullName>
    </submittedName>
</protein>
<comment type="caution">
    <text evidence="1">The sequence shown here is derived from an EMBL/GenBank/DDBJ whole genome shotgun (WGS) entry which is preliminary data.</text>
</comment>
<dbReference type="OrthoDB" id="7561124at2"/>
<proteinExistence type="predicted"/>
<evidence type="ECO:0000313" key="1">
    <source>
        <dbReference type="EMBL" id="EQA96831.1"/>
    </source>
</evidence>
<reference evidence="1 2" key="1">
    <citation type="journal article" date="2013" name="Genome Announc.">
        <title>Draft Genome Sequence of a Hexachlorocyclohexane-Degrading Bacterium, Sphingobium baderi Strain LL03T.</title>
        <authorList>
            <person name="Kaur J."/>
            <person name="Verma H."/>
            <person name="Tripathi C."/>
            <person name="Khurana J.P."/>
            <person name="Lal R."/>
        </authorList>
    </citation>
    <scope>NUCLEOTIDE SEQUENCE [LARGE SCALE GENOMIC DNA]</scope>
    <source>
        <strain evidence="1 2">LL03</strain>
    </source>
</reference>
<dbReference type="RefSeq" id="WP_021246998.1">
    <property type="nucleotide sequence ID" value="NZ_ATIB01000088.1"/>
</dbReference>